<dbReference type="RefSeq" id="WP_102578512.1">
    <property type="nucleotide sequence ID" value="NZ_MCYL01000011.1"/>
</dbReference>
<evidence type="ECO:0000313" key="2">
    <source>
        <dbReference type="EMBL" id="PML57368.1"/>
    </source>
</evidence>
<sequence>MDKATELAVNEMVKKYDPHTVIVYGSRARGDATAESDVDLACFVDGSQTFEDTSDCDGVFIDAWIYPTNAMNSVGEFIKLHQACCVIDKRGLGKNLVTKVEKEHQKGPASLTDLGKINLIELRQKILKQACKGGLEGNFRKGWLQTDLLQTYFLLRRLWYFGPKQSFSWLEVNDEVAFKLFSEVYEEPQSIEKLKKLAAFVLNV</sequence>
<dbReference type="Pfam" id="PF18765">
    <property type="entry name" value="Polbeta"/>
    <property type="match status" value="1"/>
</dbReference>
<name>A0A2N7IIP8_9VIBR</name>
<evidence type="ECO:0000259" key="1">
    <source>
        <dbReference type="Pfam" id="PF18765"/>
    </source>
</evidence>
<dbReference type="InterPro" id="IPR043519">
    <property type="entry name" value="NT_sf"/>
</dbReference>
<feature type="domain" description="Polymerase beta nucleotidyltransferase" evidence="1">
    <location>
        <begin position="10"/>
        <end position="53"/>
    </location>
</feature>
<dbReference type="Proteomes" id="UP000235746">
    <property type="component" value="Unassembled WGS sequence"/>
</dbReference>
<dbReference type="SUPFAM" id="SSF81301">
    <property type="entry name" value="Nucleotidyltransferase"/>
    <property type="match status" value="1"/>
</dbReference>
<dbReference type="AlphaFoldDB" id="A0A2N7IIP8"/>
<organism evidence="2 3">
    <name type="scientific">Vibrio lentus</name>
    <dbReference type="NCBI Taxonomy" id="136468"/>
    <lineage>
        <taxon>Bacteria</taxon>
        <taxon>Pseudomonadati</taxon>
        <taxon>Pseudomonadota</taxon>
        <taxon>Gammaproteobacteria</taxon>
        <taxon>Vibrionales</taxon>
        <taxon>Vibrionaceae</taxon>
        <taxon>Vibrio</taxon>
    </lineage>
</organism>
<comment type="caution">
    <text evidence="2">The sequence shown here is derived from an EMBL/GenBank/DDBJ whole genome shotgun (WGS) entry which is preliminary data.</text>
</comment>
<evidence type="ECO:0000313" key="3">
    <source>
        <dbReference type="Proteomes" id="UP000235746"/>
    </source>
</evidence>
<dbReference type="Gene3D" id="3.30.460.10">
    <property type="entry name" value="Beta Polymerase, domain 2"/>
    <property type="match status" value="1"/>
</dbReference>
<proteinExistence type="predicted"/>
<gene>
    <name evidence="2" type="ORF">BCT74_19065</name>
</gene>
<accession>A0A2N7IIP8</accession>
<protein>
    <recommendedName>
        <fullName evidence="1">Polymerase beta nucleotidyltransferase domain-containing protein</fullName>
    </recommendedName>
</protein>
<dbReference type="InterPro" id="IPR041633">
    <property type="entry name" value="Polbeta"/>
</dbReference>
<reference evidence="3" key="1">
    <citation type="submission" date="2016-07" db="EMBL/GenBank/DDBJ databases">
        <title>Nontailed viruses are major unrecognized killers of bacteria in the ocean.</title>
        <authorList>
            <person name="Kauffman K."/>
            <person name="Hussain F."/>
            <person name="Yang J."/>
            <person name="Arevalo P."/>
            <person name="Brown J."/>
            <person name="Cutler M."/>
            <person name="Kelly L."/>
            <person name="Polz M.F."/>
        </authorList>
    </citation>
    <scope>NUCLEOTIDE SEQUENCE [LARGE SCALE GENOMIC DNA]</scope>
    <source>
        <strain evidence="3">10N.261.51.B8</strain>
    </source>
</reference>
<dbReference type="EMBL" id="MCYL01000011">
    <property type="protein sequence ID" value="PML57368.1"/>
    <property type="molecule type" value="Genomic_DNA"/>
</dbReference>
<dbReference type="CDD" id="cd05403">
    <property type="entry name" value="NT_KNTase_like"/>
    <property type="match status" value="1"/>
</dbReference>